<evidence type="ECO:0000256" key="3">
    <source>
        <dbReference type="SAM" id="Coils"/>
    </source>
</evidence>
<proteinExistence type="predicted"/>
<evidence type="ECO:0000256" key="2">
    <source>
        <dbReference type="ARBA" id="ARBA00022490"/>
    </source>
</evidence>
<accession>A0A4P9VVH0</accession>
<dbReference type="GO" id="GO:0005869">
    <property type="term" value="C:dynactin complex"/>
    <property type="evidence" value="ECO:0007669"/>
    <property type="project" value="InterPro"/>
</dbReference>
<keyword evidence="3" id="KW-0175">Coiled coil</keyword>
<dbReference type="Proteomes" id="UP000269721">
    <property type="component" value="Unassembled WGS sequence"/>
</dbReference>
<feature type="region of interest" description="Disordered" evidence="4">
    <location>
        <begin position="148"/>
        <end position="178"/>
    </location>
</feature>
<dbReference type="InterPro" id="IPR028133">
    <property type="entry name" value="Dynamitin"/>
</dbReference>
<keyword evidence="2" id="KW-0963">Cytoplasm</keyword>
<dbReference type="EMBL" id="ML000997">
    <property type="protein sequence ID" value="RKO83644.1"/>
    <property type="molecule type" value="Genomic_DNA"/>
</dbReference>
<keyword evidence="6" id="KW-1185">Reference proteome</keyword>
<evidence type="ECO:0000256" key="1">
    <source>
        <dbReference type="ARBA" id="ARBA00004496"/>
    </source>
</evidence>
<reference evidence="6" key="1">
    <citation type="journal article" date="2018" name="Nat. Microbiol.">
        <title>Leveraging single-cell genomics to expand the fungal tree of life.</title>
        <authorList>
            <person name="Ahrendt S.R."/>
            <person name="Quandt C.A."/>
            <person name="Ciobanu D."/>
            <person name="Clum A."/>
            <person name="Salamov A."/>
            <person name="Andreopoulos B."/>
            <person name="Cheng J.F."/>
            <person name="Woyke T."/>
            <person name="Pelin A."/>
            <person name="Henrissat B."/>
            <person name="Reynolds N.K."/>
            <person name="Benny G.L."/>
            <person name="Smith M.E."/>
            <person name="James T.Y."/>
            <person name="Grigoriev I.V."/>
        </authorList>
    </citation>
    <scope>NUCLEOTIDE SEQUENCE [LARGE SCALE GENOMIC DNA]</scope>
</reference>
<name>A0A4P9VVH0_9FUNG</name>
<gene>
    <name evidence="5" type="ORF">BDK51DRAFT_24112</name>
</gene>
<feature type="coiled-coil region" evidence="3">
    <location>
        <begin position="256"/>
        <end position="283"/>
    </location>
</feature>
<dbReference type="GO" id="GO:0007017">
    <property type="term" value="P:microtubule-based process"/>
    <property type="evidence" value="ECO:0007669"/>
    <property type="project" value="InterPro"/>
</dbReference>
<protein>
    <submittedName>
        <fullName evidence="5">Dynamitin-domain-containing protein</fullName>
    </submittedName>
</protein>
<dbReference type="PANTHER" id="PTHR15346">
    <property type="entry name" value="DYNACTIN SUBUNIT"/>
    <property type="match status" value="1"/>
</dbReference>
<evidence type="ECO:0000313" key="5">
    <source>
        <dbReference type="EMBL" id="RKO83644.1"/>
    </source>
</evidence>
<evidence type="ECO:0000256" key="4">
    <source>
        <dbReference type="SAM" id="MobiDB-lite"/>
    </source>
</evidence>
<dbReference type="Pfam" id="PF04912">
    <property type="entry name" value="Dynamitin"/>
    <property type="match status" value="1"/>
</dbReference>
<dbReference type="GO" id="GO:0005737">
    <property type="term" value="C:cytoplasm"/>
    <property type="evidence" value="ECO:0007669"/>
    <property type="project" value="UniProtKB-SubCell"/>
</dbReference>
<dbReference type="AlphaFoldDB" id="A0A4P9VVH0"/>
<evidence type="ECO:0000313" key="6">
    <source>
        <dbReference type="Proteomes" id="UP000269721"/>
    </source>
</evidence>
<sequence length="284" mass="31103">MVVRQVEVGKALIAQLKDFKSRARAAKSDDSGEREAAPASPATDPQFVTYELFYTPESHKLAHLSKLTELESRLTSLERLIGTSFLQEHDRGDGSVLQSSGSLIGALERLDHHLSNLAHPRQLDAVAHRVKSLTADLDRLADLRKKQLLESASPSHPTPSAPSTDMDHHLPLGASQTESERRVNHLFATLEKLDPVAGIIPHLVARLHGLRALHTEAAVFADSLKMLADEQGKMGEGVGALKDAVGALEVSVRENEERVKRNVESLEGRMEKLLERVGKLDVTL</sequence>
<comment type="subcellular location">
    <subcellularLocation>
        <location evidence="1">Cytoplasm</location>
    </subcellularLocation>
</comment>
<dbReference type="OrthoDB" id="4977at2759"/>
<organism evidence="5 6">
    <name type="scientific">Blyttiomyces helicus</name>
    <dbReference type="NCBI Taxonomy" id="388810"/>
    <lineage>
        <taxon>Eukaryota</taxon>
        <taxon>Fungi</taxon>
        <taxon>Fungi incertae sedis</taxon>
        <taxon>Chytridiomycota</taxon>
        <taxon>Chytridiomycota incertae sedis</taxon>
        <taxon>Chytridiomycetes</taxon>
        <taxon>Chytridiomycetes incertae sedis</taxon>
        <taxon>Blyttiomyces</taxon>
    </lineage>
</organism>